<dbReference type="InterPro" id="IPR058192">
    <property type="entry name" value="WHD_ROQ1-like"/>
</dbReference>
<keyword evidence="5" id="KW-0378">Hydrolase</keyword>
<reference evidence="5 6" key="1">
    <citation type="submission" date="2020-12" db="EMBL/GenBank/DDBJ databases">
        <title>Concerted genomic and epigenomic changes stabilize Arabidopsis allopolyploids.</title>
        <authorList>
            <person name="Chen Z."/>
        </authorList>
    </citation>
    <scope>NUCLEOTIDE SEQUENCE [LARGE SCALE GENOMIC DNA]</scope>
    <source>
        <strain evidence="5">As9502</strain>
        <tissue evidence="5">Leaf</tissue>
    </source>
</reference>
<evidence type="ECO:0000313" key="5">
    <source>
        <dbReference type="EMBL" id="KAG7588432.1"/>
    </source>
</evidence>
<dbReference type="AlphaFoldDB" id="A0A8T2BS27"/>
<dbReference type="FunFam" id="1.10.8.430:FF:000002">
    <property type="entry name" value="Disease resistance protein (TIR-NBS-LRR class)"/>
    <property type="match status" value="1"/>
</dbReference>
<dbReference type="GO" id="GO:0016787">
    <property type="term" value="F:hydrolase activity"/>
    <property type="evidence" value="ECO:0007669"/>
    <property type="project" value="UniProtKB-KW"/>
</dbReference>
<evidence type="ECO:0000259" key="4">
    <source>
        <dbReference type="Pfam" id="PF23282"/>
    </source>
</evidence>
<accession>A0A8T2BS27</accession>
<evidence type="ECO:0000256" key="2">
    <source>
        <dbReference type="ARBA" id="ARBA00022737"/>
    </source>
</evidence>
<feature type="domain" description="C-JID" evidence="3">
    <location>
        <begin position="384"/>
        <end position="449"/>
    </location>
</feature>
<proteinExistence type="predicted"/>
<evidence type="ECO:0000256" key="1">
    <source>
        <dbReference type="ARBA" id="ARBA00022614"/>
    </source>
</evidence>
<sequence>MFCMYAFDQKSPKDGFYELAHEITYLVGELPLGLKVIGSHFRRLSKEQWSMEVSRLRTNLDGDIESILKFSYDALCDEDKDLFLHIACLFNGNNIMKVKEILAKKFKDLSQRLYVLEEKSLIYIIKFMNNEHIEMHNLMAQLGKGIVRKEFREPGQCQFLVDYKDICEVVSTNTGSVVGINSDSGLDITEKAFEGMPNLQFLRVEYNLDHPNIRSSSGPLTFISSKLRVIEWCKLEKLWDGIKLLRNLKWMNLANSENLKELPNLSMATSLEELVLHGCSSLVELPSPIGNSTNLPTLALHGCSSLVELPSSIGNSTNLSRLVLDRCSSLVELPFSGENCESLEKLDCSFCNPGIWLNFVNCFKLNQEARDLLIQTSPVNMVVLPGKEIPAYFTYRGYGSSVTVKLYQKPLPTSTKFKACILFVEVEEVTSTELVFDFEILDFFRKTRKIKECGIIDILEHHVDGDEKMAMKMETSRSDTNIETQPKAKVRVTKRREDRKEANMGGHGQMNSKFGDGIGNVDAIDFSNAKQMNLRR</sequence>
<evidence type="ECO:0000313" key="6">
    <source>
        <dbReference type="Proteomes" id="UP000694251"/>
    </source>
</evidence>
<dbReference type="PANTHER" id="PTHR11017:SF333">
    <property type="entry name" value="ADP-RIBOSYL CYCLASE_CYCLIC ADP-RIBOSE HYDROLASE-RELATED"/>
    <property type="match status" value="1"/>
</dbReference>
<name>A0A8T2BS27_ARASU</name>
<organism evidence="5 6">
    <name type="scientific">Arabidopsis suecica</name>
    <name type="common">Swedish thale-cress</name>
    <name type="synonym">Cardaminopsis suecica</name>
    <dbReference type="NCBI Taxonomy" id="45249"/>
    <lineage>
        <taxon>Eukaryota</taxon>
        <taxon>Viridiplantae</taxon>
        <taxon>Streptophyta</taxon>
        <taxon>Embryophyta</taxon>
        <taxon>Tracheophyta</taxon>
        <taxon>Spermatophyta</taxon>
        <taxon>Magnoliopsida</taxon>
        <taxon>eudicotyledons</taxon>
        <taxon>Gunneridae</taxon>
        <taxon>Pentapetalae</taxon>
        <taxon>rosids</taxon>
        <taxon>malvids</taxon>
        <taxon>Brassicales</taxon>
        <taxon>Brassicaceae</taxon>
        <taxon>Camelineae</taxon>
        <taxon>Arabidopsis</taxon>
    </lineage>
</organism>
<dbReference type="GO" id="GO:0006952">
    <property type="term" value="P:defense response"/>
    <property type="evidence" value="ECO:0007669"/>
    <property type="project" value="InterPro"/>
</dbReference>
<protein>
    <submittedName>
        <fullName evidence="5">P-loop containing nucleoside triphosphate hydrolase</fullName>
    </submittedName>
</protein>
<keyword evidence="1" id="KW-0433">Leucine-rich repeat</keyword>
<keyword evidence="2" id="KW-0677">Repeat</keyword>
<dbReference type="OrthoDB" id="1113662at2759"/>
<evidence type="ECO:0000259" key="3">
    <source>
        <dbReference type="Pfam" id="PF20160"/>
    </source>
</evidence>
<dbReference type="Pfam" id="PF20160">
    <property type="entry name" value="C-JID"/>
    <property type="match status" value="1"/>
</dbReference>
<keyword evidence="6" id="KW-1185">Reference proteome</keyword>
<dbReference type="EMBL" id="JAEFBJ010000007">
    <property type="protein sequence ID" value="KAG7588432.1"/>
    <property type="molecule type" value="Genomic_DNA"/>
</dbReference>
<dbReference type="PANTHER" id="PTHR11017">
    <property type="entry name" value="LEUCINE-RICH REPEAT-CONTAINING PROTEIN"/>
    <property type="match status" value="1"/>
</dbReference>
<dbReference type="InterPro" id="IPR044974">
    <property type="entry name" value="Disease_R_plants"/>
</dbReference>
<dbReference type="Proteomes" id="UP000694251">
    <property type="component" value="Chromosome 7"/>
</dbReference>
<dbReference type="Pfam" id="PF23282">
    <property type="entry name" value="WHD_ROQ1"/>
    <property type="match status" value="1"/>
</dbReference>
<comment type="caution">
    <text evidence="5">The sequence shown here is derived from an EMBL/GenBank/DDBJ whole genome shotgun (WGS) entry which is preliminary data.</text>
</comment>
<feature type="domain" description="Disease resistance protein Roq1-like winged-helix" evidence="4">
    <location>
        <begin position="78"/>
        <end position="149"/>
    </location>
</feature>
<dbReference type="InterPro" id="IPR045344">
    <property type="entry name" value="C-JID"/>
</dbReference>
<gene>
    <name evidence="5" type="ORF">ISN44_As07g007660</name>
</gene>